<name>A0A8H2ZFG8_9SACH</name>
<dbReference type="GO" id="GO:0003735">
    <property type="term" value="F:structural constituent of ribosome"/>
    <property type="evidence" value="ECO:0007669"/>
    <property type="project" value="InterPro"/>
</dbReference>
<dbReference type="InterPro" id="IPR040922">
    <property type="entry name" value="Ribosomal_mL59_dom"/>
</dbReference>
<dbReference type="EMBL" id="CAEFZW010000002">
    <property type="protein sequence ID" value="CAB4253211.1"/>
    <property type="molecule type" value="Genomic_DNA"/>
</dbReference>
<dbReference type="RefSeq" id="XP_041405249.1">
    <property type="nucleotide sequence ID" value="XM_041549315.1"/>
</dbReference>
<sequence length="154" mass="17944">MSALKQFEALPKLLKQFFFKYPPHVKYASSSVSTNALDANPFIANRHPVTQNYHDPVYSKRRMSEIFKLAHRYGVTEFLPPIKDKLFFEEKYEKKTFMKGVLLPKGHKHELSKAARQEAISKALLEADNTIAKVRGKKFARRVEKKQKNTVSWF</sequence>
<proteinExistence type="predicted"/>
<dbReference type="Proteomes" id="UP000644660">
    <property type="component" value="Unassembled WGS sequence"/>
</dbReference>
<keyword evidence="3" id="KW-1185">Reference proteome</keyword>
<reference evidence="2 3" key="1">
    <citation type="submission" date="2020-05" db="EMBL/GenBank/DDBJ databases">
        <authorList>
            <person name="Casaregola S."/>
            <person name="Devillers H."/>
            <person name="Grondin C."/>
        </authorList>
    </citation>
    <scope>NUCLEOTIDE SEQUENCE [LARGE SCALE GENOMIC DNA]</scope>
    <source>
        <strain evidence="2 3">CLIB 1767</strain>
    </source>
</reference>
<dbReference type="PANTHER" id="PTHR28041">
    <property type="entry name" value="54S RIBOSOMAL PROTEIN L25, MITOCHONDRIAL"/>
    <property type="match status" value="1"/>
</dbReference>
<dbReference type="PANTHER" id="PTHR28041:SF1">
    <property type="entry name" value="LARGE RIBOSOMAL SUBUNIT PROTEIN ML59"/>
    <property type="match status" value="1"/>
</dbReference>
<dbReference type="OrthoDB" id="18529at2759"/>
<evidence type="ECO:0000313" key="3">
    <source>
        <dbReference type="Proteomes" id="UP000644660"/>
    </source>
</evidence>
<accession>A0A8H2ZFG8</accession>
<keyword evidence="2" id="KW-0687">Ribonucleoprotein</keyword>
<comment type="caution">
    <text evidence="2">The sequence shown here is derived from an EMBL/GenBank/DDBJ whole genome shotgun (WGS) entry which is preliminary data.</text>
</comment>
<evidence type="ECO:0000313" key="2">
    <source>
        <dbReference type="EMBL" id="CAB4253211.1"/>
    </source>
</evidence>
<organism evidence="2 3">
    <name type="scientific">Maudiozyma barnettii</name>
    <dbReference type="NCBI Taxonomy" id="61262"/>
    <lineage>
        <taxon>Eukaryota</taxon>
        <taxon>Fungi</taxon>
        <taxon>Dikarya</taxon>
        <taxon>Ascomycota</taxon>
        <taxon>Saccharomycotina</taxon>
        <taxon>Saccharomycetes</taxon>
        <taxon>Saccharomycetales</taxon>
        <taxon>Saccharomycetaceae</taxon>
        <taxon>Maudiozyma</taxon>
    </lineage>
</organism>
<gene>
    <name evidence="2" type="ORF">KABA2_02S14256</name>
</gene>
<dbReference type="Pfam" id="PF18126">
    <property type="entry name" value="Mitoc_mL59"/>
    <property type="match status" value="1"/>
</dbReference>
<dbReference type="GO" id="GO:0005762">
    <property type="term" value="C:mitochondrial large ribosomal subunit"/>
    <property type="evidence" value="ECO:0007669"/>
    <property type="project" value="InterPro"/>
</dbReference>
<feature type="domain" description="Large ribosomal subunit protein mL59" evidence="1">
    <location>
        <begin position="13"/>
        <end position="135"/>
    </location>
</feature>
<dbReference type="InterPro" id="IPR037507">
    <property type="entry name" value="Ribosomal_mL59"/>
</dbReference>
<dbReference type="AlphaFoldDB" id="A0A8H2ZFG8"/>
<evidence type="ECO:0000259" key="1">
    <source>
        <dbReference type="Pfam" id="PF18126"/>
    </source>
</evidence>
<protein>
    <submittedName>
        <fullName evidence="2">Similar to Saccharomyces cerevisiae YGR076C MRPL25 Mitochondrial ribosomal protein of the large subunit</fullName>
    </submittedName>
</protein>
<dbReference type="GeneID" id="64856367"/>
<keyword evidence="2" id="KW-0689">Ribosomal protein</keyword>